<feature type="region of interest" description="Disordered" evidence="1">
    <location>
        <begin position="151"/>
        <end position="179"/>
    </location>
</feature>
<sequence>GYGRLLIVSAILQVARSGQRRHGIGDDARLTGRAGAVLLDDSAVLVQVAVHHHSRSLLDRPLDVLCLFAKGADRVHLHLIEPFAVPIRSRAVGNQIEQDVVFSVPGDMFSGISGDPANQFDAVETAALLAGSLGSVLEDLVHLSSGGTVLAHDGGGQGADARGDAARDGDSGAEHSENN</sequence>
<dbReference type="AlphaFoldDB" id="A0AAV5SXJ6"/>
<feature type="non-terminal residue" evidence="2">
    <location>
        <position position="179"/>
    </location>
</feature>
<reference evidence="2" key="1">
    <citation type="submission" date="2023-10" db="EMBL/GenBank/DDBJ databases">
        <title>Genome assembly of Pristionchus species.</title>
        <authorList>
            <person name="Yoshida K."/>
            <person name="Sommer R.J."/>
        </authorList>
    </citation>
    <scope>NUCLEOTIDE SEQUENCE</scope>
    <source>
        <strain evidence="2">RS0144</strain>
    </source>
</reference>
<dbReference type="EMBL" id="BTSX01000003">
    <property type="protein sequence ID" value="GMS87475.1"/>
    <property type="molecule type" value="Genomic_DNA"/>
</dbReference>
<comment type="caution">
    <text evidence="2">The sequence shown here is derived from an EMBL/GenBank/DDBJ whole genome shotgun (WGS) entry which is preliminary data.</text>
</comment>
<feature type="compositionally biased region" description="Basic and acidic residues" evidence="1">
    <location>
        <begin position="161"/>
        <end position="179"/>
    </location>
</feature>
<name>A0AAV5SXJ6_9BILA</name>
<keyword evidence="3" id="KW-1185">Reference proteome</keyword>
<evidence type="ECO:0000256" key="1">
    <source>
        <dbReference type="SAM" id="MobiDB-lite"/>
    </source>
</evidence>
<organism evidence="2 3">
    <name type="scientific">Pristionchus entomophagus</name>
    <dbReference type="NCBI Taxonomy" id="358040"/>
    <lineage>
        <taxon>Eukaryota</taxon>
        <taxon>Metazoa</taxon>
        <taxon>Ecdysozoa</taxon>
        <taxon>Nematoda</taxon>
        <taxon>Chromadorea</taxon>
        <taxon>Rhabditida</taxon>
        <taxon>Rhabditina</taxon>
        <taxon>Diplogasteromorpha</taxon>
        <taxon>Diplogasteroidea</taxon>
        <taxon>Neodiplogasteridae</taxon>
        <taxon>Pristionchus</taxon>
    </lineage>
</organism>
<protein>
    <submittedName>
        <fullName evidence="2">Uncharacterized protein</fullName>
    </submittedName>
</protein>
<evidence type="ECO:0000313" key="2">
    <source>
        <dbReference type="EMBL" id="GMS87475.1"/>
    </source>
</evidence>
<dbReference type="Proteomes" id="UP001432027">
    <property type="component" value="Unassembled WGS sequence"/>
</dbReference>
<evidence type="ECO:0000313" key="3">
    <source>
        <dbReference type="Proteomes" id="UP001432027"/>
    </source>
</evidence>
<feature type="non-terminal residue" evidence="2">
    <location>
        <position position="1"/>
    </location>
</feature>
<proteinExistence type="predicted"/>
<gene>
    <name evidence="2" type="ORF">PENTCL1PPCAC_9650</name>
</gene>
<accession>A0AAV5SXJ6</accession>